<evidence type="ECO:0000313" key="13">
    <source>
        <dbReference type="Proteomes" id="UP000504635"/>
    </source>
</evidence>
<feature type="transmembrane region" description="Helical" evidence="12">
    <location>
        <begin position="37"/>
        <end position="54"/>
    </location>
</feature>
<dbReference type="Pfam" id="PF00209">
    <property type="entry name" value="SNF"/>
    <property type="match status" value="1"/>
</dbReference>
<evidence type="ECO:0000256" key="11">
    <source>
        <dbReference type="SAM" id="MobiDB-lite"/>
    </source>
</evidence>
<feature type="transmembrane region" description="Helical" evidence="12">
    <location>
        <begin position="530"/>
        <end position="551"/>
    </location>
</feature>
<evidence type="ECO:0000256" key="7">
    <source>
        <dbReference type="ARBA" id="ARBA00023136"/>
    </source>
</evidence>
<dbReference type="GO" id="GO:0089718">
    <property type="term" value="P:amino acid import across plasma membrane"/>
    <property type="evidence" value="ECO:0007669"/>
    <property type="project" value="TreeGrafter"/>
</dbReference>
<feature type="binding site" evidence="8">
    <location>
        <position position="50"/>
    </location>
    <ligand>
        <name>Na(+)</name>
        <dbReference type="ChEBI" id="CHEBI:29101"/>
        <label>1</label>
    </ligand>
</feature>
<feature type="disulfide bond" evidence="9">
    <location>
        <begin position="148"/>
        <end position="157"/>
    </location>
</feature>
<protein>
    <recommendedName>
        <fullName evidence="10">Transporter</fullName>
    </recommendedName>
</protein>
<evidence type="ECO:0000256" key="5">
    <source>
        <dbReference type="ARBA" id="ARBA00022847"/>
    </source>
</evidence>
<feature type="binding site" evidence="8">
    <location>
        <position position="388"/>
    </location>
    <ligand>
        <name>Na(+)</name>
        <dbReference type="ChEBI" id="CHEBI:29101"/>
        <label>1</label>
    </ligand>
</feature>
<dbReference type="PANTHER" id="PTHR11616:SF241">
    <property type="entry name" value="SODIUM- AND CHLORIDE-DEPENDENT GLYCINE TRANSPORTER 2"/>
    <property type="match status" value="1"/>
</dbReference>
<evidence type="ECO:0000256" key="2">
    <source>
        <dbReference type="ARBA" id="ARBA00006459"/>
    </source>
</evidence>
<evidence type="ECO:0000256" key="4">
    <source>
        <dbReference type="ARBA" id="ARBA00022692"/>
    </source>
</evidence>
<organism evidence="13 14">
    <name type="scientific">Sitophilus oryzae</name>
    <name type="common">Rice weevil</name>
    <name type="synonym">Curculio oryzae</name>
    <dbReference type="NCBI Taxonomy" id="7048"/>
    <lineage>
        <taxon>Eukaryota</taxon>
        <taxon>Metazoa</taxon>
        <taxon>Ecdysozoa</taxon>
        <taxon>Arthropoda</taxon>
        <taxon>Hexapoda</taxon>
        <taxon>Insecta</taxon>
        <taxon>Pterygota</taxon>
        <taxon>Neoptera</taxon>
        <taxon>Endopterygota</taxon>
        <taxon>Coleoptera</taxon>
        <taxon>Polyphaga</taxon>
        <taxon>Cucujiformia</taxon>
        <taxon>Curculionidae</taxon>
        <taxon>Dryophthorinae</taxon>
        <taxon>Sitophilus</taxon>
    </lineage>
</organism>
<gene>
    <name evidence="14" type="primary">LOC115891524</name>
</gene>
<feature type="binding site" evidence="8">
    <location>
        <position position="43"/>
    </location>
    <ligand>
        <name>Na(+)</name>
        <dbReference type="ChEBI" id="CHEBI:29101"/>
        <label>1</label>
    </ligand>
</feature>
<reference evidence="14" key="1">
    <citation type="submission" date="2025-08" db="UniProtKB">
        <authorList>
            <consortium name="RefSeq"/>
        </authorList>
    </citation>
    <scope>IDENTIFICATION</scope>
    <source>
        <tissue evidence="14">Gonads</tissue>
    </source>
</reference>
<evidence type="ECO:0000256" key="12">
    <source>
        <dbReference type="SAM" id="Phobius"/>
    </source>
</evidence>
<evidence type="ECO:0000256" key="10">
    <source>
        <dbReference type="RuleBase" id="RU003732"/>
    </source>
</evidence>
<feature type="region of interest" description="Disordered" evidence="11">
    <location>
        <begin position="1"/>
        <end position="22"/>
    </location>
</feature>
<dbReference type="PRINTS" id="PR00176">
    <property type="entry name" value="NANEUSMPORT"/>
</dbReference>
<evidence type="ECO:0000256" key="9">
    <source>
        <dbReference type="PIRSR" id="PIRSR600175-2"/>
    </source>
</evidence>
<feature type="transmembrane region" description="Helical" evidence="12">
    <location>
        <begin position="447"/>
        <end position="467"/>
    </location>
</feature>
<name>A0A6J2YX97_SITOR</name>
<feature type="binding site" evidence="8">
    <location>
        <position position="291"/>
    </location>
    <ligand>
        <name>Na(+)</name>
        <dbReference type="ChEBI" id="CHEBI:29101"/>
        <label>1</label>
    </ligand>
</feature>
<dbReference type="OrthoDB" id="676979at2759"/>
<feature type="transmembrane region" description="Helical" evidence="12">
    <location>
        <begin position="236"/>
        <end position="256"/>
    </location>
</feature>
<dbReference type="GO" id="GO:0046872">
    <property type="term" value="F:metal ion binding"/>
    <property type="evidence" value="ECO:0007669"/>
    <property type="project" value="UniProtKB-KW"/>
</dbReference>
<dbReference type="InterPro" id="IPR000175">
    <property type="entry name" value="Na/ntran_symport"/>
</dbReference>
<dbReference type="PROSITE" id="PS50267">
    <property type="entry name" value="NA_NEUROTRAN_SYMP_3"/>
    <property type="match status" value="1"/>
</dbReference>
<feature type="binding site" evidence="8">
    <location>
        <position position="45"/>
    </location>
    <ligand>
        <name>Na(+)</name>
        <dbReference type="ChEBI" id="CHEBI:29101"/>
        <label>1</label>
    </ligand>
</feature>
<feature type="transmembrane region" description="Helical" evidence="12">
    <location>
        <begin position="488"/>
        <end position="510"/>
    </location>
</feature>
<feature type="transmembrane region" description="Helical" evidence="12">
    <location>
        <begin position="206"/>
        <end position="224"/>
    </location>
</feature>
<feature type="compositionally biased region" description="Polar residues" evidence="11">
    <location>
        <begin position="1"/>
        <end position="16"/>
    </location>
</feature>
<evidence type="ECO:0000256" key="8">
    <source>
        <dbReference type="PIRSR" id="PIRSR600175-1"/>
    </source>
</evidence>
<evidence type="ECO:0000313" key="14">
    <source>
        <dbReference type="RefSeq" id="XP_030767864.1"/>
    </source>
</evidence>
<feature type="transmembrane region" description="Helical" evidence="12">
    <location>
        <begin position="317"/>
        <end position="338"/>
    </location>
</feature>
<keyword evidence="5 10" id="KW-0769">Symport</keyword>
<dbReference type="InterPro" id="IPR037272">
    <property type="entry name" value="SNS_sf"/>
</dbReference>
<accession>A0A6J2YX97</accession>
<sequence>MTNKSNDVTTNWQYNGSDAGEDAGECRREKWANKTEFVLSSLGYAIGIGNVWRFPYLCYRSGGGAFLVPYLIMLFFCGIPLYFLETSLGQFSSSGCITVFKIAPLFKGAGIAMIVINIIVTTYFVTLYAYPLLFLYYCFQSTLPWSRCDNSWNTPSCIQLDLTQHMLGNQTKMDLSNLVGVKTSADEFFNREILRISDNIDEINEIVWPLFTCNTLAWIATYLCMSNGVKSIGKAVYFTATFPFLILFVLLVRGLTLPGAMKGIYFYIYPQWDQLTNFKIWCDAAVQLFFSLGPGWGGIINMASYNNFHNNNKLDSIIIPICNSGTSIVAGFVVFSVLGYMSHKTGIPVSSVATGGPGLAFVTYPEAISLLPWSNLWAVLFFLMIFFLGLSSVFVSTEAVITSITDEFPILRKYKLFIGFFLCIAMWAGSTLFTTDSGIYWLSLLDWYSASVTIILISIVEVIVIGWTYGVTNFVSDIEFMVKEKVSWFWIVSWKVTTPLILIAMFIITISYNTRISYNGKEYPDWVVSIGWTSCFASMAWIPICMGYHLLYKEDGDLIERIGESITPSLEWGPADERIRVHWLKNVVFKRAEETSLVEIDPIHQQFIELTTTV</sequence>
<keyword evidence="8" id="KW-0479">Metal-binding</keyword>
<feature type="transmembrane region" description="Helical" evidence="12">
    <location>
        <begin position="345"/>
        <end position="364"/>
    </location>
</feature>
<feature type="binding site" evidence="8">
    <location>
        <position position="392"/>
    </location>
    <ligand>
        <name>Na(+)</name>
        <dbReference type="ChEBI" id="CHEBI:29101"/>
        <label>1</label>
    </ligand>
</feature>
<keyword evidence="9" id="KW-1015">Disulfide bond</keyword>
<evidence type="ECO:0000256" key="1">
    <source>
        <dbReference type="ARBA" id="ARBA00004141"/>
    </source>
</evidence>
<evidence type="ECO:0000256" key="6">
    <source>
        <dbReference type="ARBA" id="ARBA00022989"/>
    </source>
</evidence>
<dbReference type="SUPFAM" id="SSF161070">
    <property type="entry name" value="SNF-like"/>
    <property type="match status" value="1"/>
</dbReference>
<dbReference type="AlphaFoldDB" id="A0A6J2YX97"/>
<keyword evidence="3 10" id="KW-0813">Transport</keyword>
<dbReference type="GO" id="GO:0005283">
    <property type="term" value="F:amino acid:sodium symporter activity"/>
    <property type="evidence" value="ECO:0007669"/>
    <property type="project" value="TreeGrafter"/>
</dbReference>
<comment type="similarity">
    <text evidence="2 10">Belongs to the sodium:neurotransmitter symporter (SNF) (TC 2.A.22) family.</text>
</comment>
<keyword evidence="13" id="KW-1185">Reference proteome</keyword>
<dbReference type="PROSITE" id="PS00754">
    <property type="entry name" value="NA_NEUROTRAN_SYMP_2"/>
    <property type="match status" value="1"/>
</dbReference>
<feature type="transmembrane region" description="Helical" evidence="12">
    <location>
        <begin position="66"/>
        <end position="84"/>
    </location>
</feature>
<dbReference type="PROSITE" id="PS00610">
    <property type="entry name" value="NA_NEUROTRAN_SYMP_1"/>
    <property type="match status" value="1"/>
</dbReference>
<dbReference type="GO" id="GO:0005886">
    <property type="term" value="C:plasma membrane"/>
    <property type="evidence" value="ECO:0007669"/>
    <property type="project" value="TreeGrafter"/>
</dbReference>
<keyword evidence="6 12" id="KW-1133">Transmembrane helix</keyword>
<keyword evidence="4 10" id="KW-0812">Transmembrane</keyword>
<keyword evidence="8" id="KW-0915">Sodium</keyword>
<feature type="transmembrane region" description="Helical" evidence="12">
    <location>
        <begin position="105"/>
        <end position="130"/>
    </location>
</feature>
<feature type="binding site" evidence="8">
    <location>
        <position position="323"/>
    </location>
    <ligand>
        <name>Na(+)</name>
        <dbReference type="ChEBI" id="CHEBI:29101"/>
        <label>1</label>
    </ligand>
</feature>
<keyword evidence="7 12" id="KW-0472">Membrane</keyword>
<proteinExistence type="inferred from homology"/>
<dbReference type="RefSeq" id="XP_030767864.1">
    <property type="nucleotide sequence ID" value="XM_030912004.1"/>
</dbReference>
<dbReference type="GeneID" id="115891524"/>
<comment type="subcellular location">
    <subcellularLocation>
        <location evidence="1">Membrane</location>
        <topology evidence="1">Multi-pass membrane protein</topology>
    </subcellularLocation>
</comment>
<dbReference type="PANTHER" id="PTHR11616">
    <property type="entry name" value="SODIUM/CHLORIDE DEPENDENT TRANSPORTER"/>
    <property type="match status" value="1"/>
</dbReference>
<dbReference type="Proteomes" id="UP000504635">
    <property type="component" value="Unplaced"/>
</dbReference>
<feature type="transmembrane region" description="Helical" evidence="12">
    <location>
        <begin position="376"/>
        <end position="395"/>
    </location>
</feature>
<feature type="transmembrane region" description="Helical" evidence="12">
    <location>
        <begin position="416"/>
        <end position="435"/>
    </location>
</feature>
<evidence type="ECO:0000256" key="3">
    <source>
        <dbReference type="ARBA" id="ARBA00022448"/>
    </source>
</evidence>